<dbReference type="Pfam" id="PF25601">
    <property type="entry name" value="AAA_lid_14"/>
    <property type="match status" value="1"/>
</dbReference>
<evidence type="ECO:0000256" key="6">
    <source>
        <dbReference type="SAM" id="MobiDB-lite"/>
    </source>
</evidence>
<dbReference type="SUPFAM" id="SSF52540">
    <property type="entry name" value="P-loop containing nucleoside triphosphate hydrolases"/>
    <property type="match status" value="1"/>
</dbReference>
<dbReference type="Proteomes" id="UP000615989">
    <property type="component" value="Unassembled WGS sequence"/>
</dbReference>
<dbReference type="Gene3D" id="3.40.50.300">
    <property type="entry name" value="P-loop containing nucleotide triphosphate hydrolases"/>
    <property type="match status" value="1"/>
</dbReference>
<evidence type="ECO:0000313" key="9">
    <source>
        <dbReference type="EMBL" id="NMG25325.1"/>
    </source>
</evidence>
<evidence type="ECO:0000256" key="3">
    <source>
        <dbReference type="ARBA" id="ARBA00023015"/>
    </source>
</evidence>
<dbReference type="InterPro" id="IPR003593">
    <property type="entry name" value="AAA+_ATPase"/>
</dbReference>
<dbReference type="PROSITE" id="PS50045">
    <property type="entry name" value="SIGMA54_INTERACT_4"/>
    <property type="match status" value="1"/>
</dbReference>
<reference evidence="9" key="1">
    <citation type="submission" date="2019-12" db="EMBL/GenBank/DDBJ databases">
        <title>Comparative genomics gives insights into the taxonomy of the Azoarcus-Aromatoleum group and reveals separate origins of nif in the plant-associated Azoarcus and non-plant-associated Aromatoleum sub-groups.</title>
        <authorList>
            <person name="Lafos M."/>
            <person name="Maluk M."/>
            <person name="Batista M."/>
            <person name="Junghare M."/>
            <person name="Carmona M."/>
            <person name="Faoro H."/>
            <person name="Cruz L.M."/>
            <person name="Battistoni F."/>
            <person name="De Souza E."/>
            <person name="Pedrosa F."/>
            <person name="Chen W.-M."/>
            <person name="Poole P.S."/>
            <person name="Dixon R.A."/>
            <person name="James E.K."/>
        </authorList>
    </citation>
    <scope>NUCLEOTIDE SEQUENCE</scope>
    <source>
        <strain evidence="9">LuFRes1</strain>
    </source>
</reference>
<dbReference type="EMBL" id="WTVG01000029">
    <property type="protein sequence ID" value="NMG25325.1"/>
    <property type="molecule type" value="Genomic_DNA"/>
</dbReference>
<dbReference type="PROSITE" id="PS50110">
    <property type="entry name" value="RESPONSE_REGULATORY"/>
    <property type="match status" value="1"/>
</dbReference>
<dbReference type="SMART" id="SM00382">
    <property type="entry name" value="AAA"/>
    <property type="match status" value="1"/>
</dbReference>
<dbReference type="SUPFAM" id="SSF52172">
    <property type="entry name" value="CheY-like"/>
    <property type="match status" value="1"/>
</dbReference>
<dbReference type="InterPro" id="IPR025662">
    <property type="entry name" value="Sigma_54_int_dom_ATP-bd_1"/>
</dbReference>
<feature type="region of interest" description="Disordered" evidence="6">
    <location>
        <begin position="451"/>
        <end position="473"/>
    </location>
</feature>
<dbReference type="InterPro" id="IPR001789">
    <property type="entry name" value="Sig_transdc_resp-reg_receiver"/>
</dbReference>
<dbReference type="Gene3D" id="1.10.8.60">
    <property type="match status" value="1"/>
</dbReference>
<dbReference type="CDD" id="cd00009">
    <property type="entry name" value="AAA"/>
    <property type="match status" value="1"/>
</dbReference>
<evidence type="ECO:0000256" key="5">
    <source>
        <dbReference type="PROSITE-ProRule" id="PRU00169"/>
    </source>
</evidence>
<accession>A0ABX1PPH4</accession>
<evidence type="ECO:0000256" key="1">
    <source>
        <dbReference type="ARBA" id="ARBA00022741"/>
    </source>
</evidence>
<dbReference type="InterPro" id="IPR025944">
    <property type="entry name" value="Sigma_54_int_dom_CS"/>
</dbReference>
<feature type="compositionally biased region" description="Acidic residues" evidence="6">
    <location>
        <begin position="451"/>
        <end position="465"/>
    </location>
</feature>
<keyword evidence="2" id="KW-0067">ATP-binding</keyword>
<dbReference type="Gene3D" id="3.40.50.2300">
    <property type="match status" value="1"/>
</dbReference>
<dbReference type="RefSeq" id="WP_169118688.1">
    <property type="nucleotide sequence ID" value="NZ_WTVG02000040.1"/>
</dbReference>
<evidence type="ECO:0000259" key="7">
    <source>
        <dbReference type="PROSITE" id="PS50045"/>
    </source>
</evidence>
<gene>
    <name evidence="9" type="ORF">GO606_11430</name>
</gene>
<feature type="modified residue" description="4-aspartylphosphate" evidence="5">
    <location>
        <position position="52"/>
    </location>
</feature>
<feature type="domain" description="Sigma-54 factor interaction" evidence="7">
    <location>
        <begin position="141"/>
        <end position="369"/>
    </location>
</feature>
<dbReference type="PROSITE" id="PS00675">
    <property type="entry name" value="SIGMA54_INTERACT_1"/>
    <property type="match status" value="1"/>
</dbReference>
<evidence type="ECO:0000256" key="2">
    <source>
        <dbReference type="ARBA" id="ARBA00022840"/>
    </source>
</evidence>
<keyword evidence="10" id="KW-1185">Reference proteome</keyword>
<comment type="caution">
    <text evidence="9">The sequence shown here is derived from an EMBL/GenBank/DDBJ whole genome shotgun (WGS) entry which is preliminary data.</text>
</comment>
<dbReference type="InterPro" id="IPR002078">
    <property type="entry name" value="Sigma_54_int"/>
</dbReference>
<dbReference type="InterPro" id="IPR058031">
    <property type="entry name" value="AAA_lid_NorR"/>
</dbReference>
<organism evidence="9 10">
    <name type="scientific">Aromatoleum anaerobium</name>
    <dbReference type="NCBI Taxonomy" id="182180"/>
    <lineage>
        <taxon>Bacteria</taxon>
        <taxon>Pseudomonadati</taxon>
        <taxon>Pseudomonadota</taxon>
        <taxon>Betaproteobacteria</taxon>
        <taxon>Rhodocyclales</taxon>
        <taxon>Rhodocyclaceae</taxon>
        <taxon>Aromatoleum</taxon>
    </lineage>
</organism>
<protein>
    <submittedName>
        <fullName evidence="9">Response regulator</fullName>
    </submittedName>
</protein>
<dbReference type="Gene3D" id="1.10.10.60">
    <property type="entry name" value="Homeodomain-like"/>
    <property type="match status" value="1"/>
</dbReference>
<evidence type="ECO:0000313" key="10">
    <source>
        <dbReference type="Proteomes" id="UP000615989"/>
    </source>
</evidence>
<proteinExistence type="predicted"/>
<keyword evidence="5" id="KW-0597">Phosphoprotein</keyword>
<dbReference type="Pfam" id="PF02954">
    <property type="entry name" value="HTH_8"/>
    <property type="match status" value="1"/>
</dbReference>
<sequence>MSNVLLVDDDSETIGWLSEFIKGEGYTVATADSLRAARIHLTRSTPDVVLTDLMLPDGLGIELVDELESRDTTEVVVITGHASVETAIDALRSGATDYLVKPVDIERLRGILQRIPKTEHFRQEIGELRNELRKLGRFGHILGSSPPMHRLYDQLSRVAPTSASVLLIGESGTGKEVVAQTIHDLSRRKRHPFLPLNCGAVSPQLVESELFGHEKGSFTGADRQHHGFFERANRGTLFLDEVTEMRPELQVKLLRVLETGTFMRVGTNEHIATDVRLIAATNRSPEKAVAEGRMREDLYHRLNVFPIYLPPLRERDTDIELLAEHFLAELNEQEQTNKRFSPAAIAALYAHNWPGNVRELKNYVHRAFILADDVIEPDHAPESFLQKSHSSVITIRVGTPLDEVNRRVMEATLMECGNVKRKAAEMLGISLKTLYNRLAVYNAGKELYDEEDAEEFAGGPGDDEDRASTNGVQ</sequence>
<keyword evidence="4" id="KW-0804">Transcription</keyword>
<dbReference type="SMART" id="SM00448">
    <property type="entry name" value="REC"/>
    <property type="match status" value="1"/>
</dbReference>
<keyword evidence="3" id="KW-0805">Transcription regulation</keyword>
<evidence type="ECO:0000259" key="8">
    <source>
        <dbReference type="PROSITE" id="PS50110"/>
    </source>
</evidence>
<feature type="domain" description="Response regulatory" evidence="8">
    <location>
        <begin position="3"/>
        <end position="116"/>
    </location>
</feature>
<evidence type="ECO:0000256" key="4">
    <source>
        <dbReference type="ARBA" id="ARBA00023163"/>
    </source>
</evidence>
<dbReference type="PROSITE" id="PS00688">
    <property type="entry name" value="SIGMA54_INTERACT_3"/>
    <property type="match status" value="1"/>
</dbReference>
<dbReference type="SUPFAM" id="SSF46689">
    <property type="entry name" value="Homeodomain-like"/>
    <property type="match status" value="1"/>
</dbReference>
<keyword evidence="1" id="KW-0547">Nucleotide-binding</keyword>
<dbReference type="Pfam" id="PF00072">
    <property type="entry name" value="Response_reg"/>
    <property type="match status" value="1"/>
</dbReference>
<dbReference type="InterPro" id="IPR027417">
    <property type="entry name" value="P-loop_NTPase"/>
</dbReference>
<dbReference type="PANTHER" id="PTHR32071">
    <property type="entry name" value="TRANSCRIPTIONAL REGULATORY PROTEIN"/>
    <property type="match status" value="1"/>
</dbReference>
<dbReference type="InterPro" id="IPR011006">
    <property type="entry name" value="CheY-like_superfamily"/>
</dbReference>
<name>A0ABX1PPH4_9RHOO</name>
<dbReference type="Pfam" id="PF00158">
    <property type="entry name" value="Sigma54_activat"/>
    <property type="match status" value="1"/>
</dbReference>
<dbReference type="InterPro" id="IPR009057">
    <property type="entry name" value="Homeodomain-like_sf"/>
</dbReference>
<dbReference type="InterPro" id="IPR002197">
    <property type="entry name" value="HTH_Fis"/>
</dbReference>